<dbReference type="EMBL" id="SZZH01000001">
    <property type="protein sequence ID" value="TKV61365.1"/>
    <property type="molecule type" value="Genomic_DNA"/>
</dbReference>
<keyword evidence="3 10" id="KW-0378">Hydrolase</keyword>
<evidence type="ECO:0000313" key="15">
    <source>
        <dbReference type="Proteomes" id="UP000306985"/>
    </source>
</evidence>
<dbReference type="AlphaFoldDB" id="A0A4V6CU16"/>
<feature type="domain" description="HRDC" evidence="11">
    <location>
        <begin position="621"/>
        <end position="697"/>
    </location>
</feature>
<dbReference type="Proteomes" id="UP000306985">
    <property type="component" value="Unassembled WGS sequence"/>
</dbReference>
<dbReference type="Pfam" id="PF00570">
    <property type="entry name" value="HRDC"/>
    <property type="match status" value="1"/>
</dbReference>
<dbReference type="CDD" id="cd18807">
    <property type="entry name" value="SF1_C_UvrD"/>
    <property type="match status" value="1"/>
</dbReference>
<dbReference type="SUPFAM" id="SSF52540">
    <property type="entry name" value="P-loop containing nucleoside triphosphate hydrolases"/>
    <property type="match status" value="1"/>
</dbReference>
<dbReference type="InterPro" id="IPR044876">
    <property type="entry name" value="HRDC_dom_sf"/>
</dbReference>
<evidence type="ECO:0000256" key="8">
    <source>
        <dbReference type="ARBA" id="ARBA00034808"/>
    </source>
</evidence>
<dbReference type="PROSITE" id="PS51198">
    <property type="entry name" value="UVRD_HELICASE_ATP_BIND"/>
    <property type="match status" value="1"/>
</dbReference>
<name>A0A4V6CU16_9ACTN</name>
<dbReference type="Gene3D" id="1.10.486.10">
    <property type="entry name" value="PCRA, domain 4"/>
    <property type="match status" value="2"/>
</dbReference>
<feature type="binding site" evidence="10">
    <location>
        <begin position="22"/>
        <end position="29"/>
    </location>
    <ligand>
        <name>ATP</name>
        <dbReference type="ChEBI" id="CHEBI:30616"/>
    </ligand>
</feature>
<dbReference type="GO" id="GO:0000725">
    <property type="term" value="P:recombinational repair"/>
    <property type="evidence" value="ECO:0007669"/>
    <property type="project" value="TreeGrafter"/>
</dbReference>
<dbReference type="SUPFAM" id="SSF47819">
    <property type="entry name" value="HRDC-like"/>
    <property type="match status" value="1"/>
</dbReference>
<evidence type="ECO:0000259" key="12">
    <source>
        <dbReference type="PROSITE" id="PS51198"/>
    </source>
</evidence>
<dbReference type="PANTHER" id="PTHR11070:SF69">
    <property type="entry name" value="ATP-DEPENDENT DNA HELICASE UVRD2"/>
    <property type="match status" value="1"/>
</dbReference>
<accession>A0A4V6CU16</accession>
<keyword evidence="2 10" id="KW-0547">Nucleotide-binding</keyword>
<dbReference type="InterPro" id="IPR027417">
    <property type="entry name" value="P-loop_NTPase"/>
</dbReference>
<evidence type="ECO:0000259" key="11">
    <source>
        <dbReference type="PROSITE" id="PS50967"/>
    </source>
</evidence>
<dbReference type="PROSITE" id="PS50967">
    <property type="entry name" value="HRDC"/>
    <property type="match status" value="1"/>
</dbReference>
<evidence type="ECO:0000256" key="2">
    <source>
        <dbReference type="ARBA" id="ARBA00022741"/>
    </source>
</evidence>
<dbReference type="InterPro" id="IPR010997">
    <property type="entry name" value="HRDC-like_sf"/>
</dbReference>
<feature type="domain" description="UvrD-like helicase ATP-binding" evidence="12">
    <location>
        <begin position="1"/>
        <end position="281"/>
    </location>
</feature>
<proteinExistence type="inferred from homology"/>
<dbReference type="EC" id="5.6.2.4" evidence="8"/>
<dbReference type="GO" id="GO:0033202">
    <property type="term" value="C:DNA helicase complex"/>
    <property type="evidence" value="ECO:0007669"/>
    <property type="project" value="TreeGrafter"/>
</dbReference>
<dbReference type="GO" id="GO:0016887">
    <property type="term" value="F:ATP hydrolysis activity"/>
    <property type="evidence" value="ECO:0007669"/>
    <property type="project" value="RHEA"/>
</dbReference>
<dbReference type="InterPro" id="IPR000212">
    <property type="entry name" value="DNA_helicase_UvrD/REP"/>
</dbReference>
<dbReference type="SMART" id="SM00341">
    <property type="entry name" value="HRDC"/>
    <property type="match status" value="1"/>
</dbReference>
<keyword evidence="4 10" id="KW-0347">Helicase</keyword>
<dbReference type="PANTHER" id="PTHR11070">
    <property type="entry name" value="UVRD / RECB / PCRA DNA HELICASE FAMILY MEMBER"/>
    <property type="match status" value="1"/>
</dbReference>
<dbReference type="Gene3D" id="1.10.150.80">
    <property type="entry name" value="HRDC domain"/>
    <property type="match status" value="1"/>
</dbReference>
<dbReference type="FunFam" id="3.40.50.300:FF:001181">
    <property type="entry name" value="DNA helicase"/>
    <property type="match status" value="1"/>
</dbReference>
<dbReference type="GO" id="GO:0005524">
    <property type="term" value="F:ATP binding"/>
    <property type="evidence" value="ECO:0007669"/>
    <property type="project" value="UniProtKB-UniRule"/>
</dbReference>
<keyword evidence="15" id="KW-1185">Reference proteome</keyword>
<protein>
    <recommendedName>
        <fullName evidence="8">DNA 3'-5' helicase</fullName>
        <ecNumber evidence="8">5.6.2.4</ecNumber>
    </recommendedName>
</protein>
<evidence type="ECO:0000313" key="14">
    <source>
        <dbReference type="EMBL" id="TKV61365.1"/>
    </source>
</evidence>
<sequence length="697" mass="74849">MELDDEQRAAVLAPSGPVCVLAGAGTGKTRTITHRIAHLANTGTHPVSEILAVTFTTRAAGEMRLRLRGLGVPGVQARTFHSAALRQLRYFWPRAVGGQMWPVLEQKLRLVALAARRAQAATDAATLRDLASEIEWAKASLAGPGDYLAAVAKHHRDTPLPAEQAAAVFAGYEEVKRESEQLDFDDLLLHTCAVLEEDEAVAREFRSRYRCFVVDEYQDVTPLQQRLLDAWLGGRDQLTVVGDANQTIYSFAGASPTYLLGFERRYPNATVVRLERDYRSTPQVVTLANRVIGGATGAATRYRLTLKAMLPDGPEATFTEHPDEPSEAASVAATVRSLIDTGTPATEIAVLYRINAQSETYEEAFADAGVPYVVRGGQRFFARPEVRQALTALRLHAAEVTGDGEDGSADVLVPAVRRVLGTVGLTEEPPPPGALRDRWDALLALVGVAEQVAAALSPAAVDEQPPVSDDEAPADPPHAFAAFVAELDQRAEAQDAPTSDGVTLASLHAAKGLEWDAVFLVGLVDGTLPIQYAELPEQIEEERRLLYVGVTRARRRLAVSWALARAAGGRRSRRRSRFLTGLAPDSAAPTRNGPAGRCRTCGQRLVTPAEIKIGRCRACPSSIDPDLVEALRVWRKETSTAASVPAFVVFSDATLLAIAERKPTDQAALLAIPGIGRSKLDAYGSDVLRIVGAGAGG</sequence>
<dbReference type="InterPro" id="IPR014017">
    <property type="entry name" value="DNA_helicase_UvrD-like_C"/>
</dbReference>
<comment type="caution">
    <text evidence="14">The sequence shown here is derived from an EMBL/GenBank/DDBJ whole genome shotgun (WGS) entry which is preliminary data.</text>
</comment>
<evidence type="ECO:0000256" key="6">
    <source>
        <dbReference type="ARBA" id="ARBA00023235"/>
    </source>
</evidence>
<dbReference type="Pfam" id="PF13361">
    <property type="entry name" value="UvrD_C"/>
    <property type="match status" value="2"/>
</dbReference>
<dbReference type="GO" id="GO:0003677">
    <property type="term" value="F:DNA binding"/>
    <property type="evidence" value="ECO:0007669"/>
    <property type="project" value="InterPro"/>
</dbReference>
<dbReference type="InterPro" id="IPR002121">
    <property type="entry name" value="HRDC_dom"/>
</dbReference>
<evidence type="ECO:0000256" key="5">
    <source>
        <dbReference type="ARBA" id="ARBA00022840"/>
    </source>
</evidence>
<dbReference type="CDD" id="cd17932">
    <property type="entry name" value="DEXQc_UvrD"/>
    <property type="match status" value="1"/>
</dbReference>
<comment type="similarity">
    <text evidence="1">Belongs to the helicase family. UvrD subfamily.</text>
</comment>
<dbReference type="RefSeq" id="WP_137448669.1">
    <property type="nucleotide sequence ID" value="NZ_SZZH01000001.1"/>
</dbReference>
<keyword evidence="5 10" id="KW-0067">ATP-binding</keyword>
<gene>
    <name evidence="14" type="ORF">FDO65_07150</name>
</gene>
<organism evidence="14 15">
    <name type="scientific">Nakamurella flava</name>
    <dbReference type="NCBI Taxonomy" id="2576308"/>
    <lineage>
        <taxon>Bacteria</taxon>
        <taxon>Bacillati</taxon>
        <taxon>Actinomycetota</taxon>
        <taxon>Actinomycetes</taxon>
        <taxon>Nakamurellales</taxon>
        <taxon>Nakamurellaceae</taxon>
        <taxon>Nakamurella</taxon>
    </lineage>
</organism>
<dbReference type="PROSITE" id="PS51217">
    <property type="entry name" value="UVRD_HELICASE_CTER"/>
    <property type="match status" value="1"/>
</dbReference>
<dbReference type="GO" id="GO:0005829">
    <property type="term" value="C:cytosol"/>
    <property type="evidence" value="ECO:0007669"/>
    <property type="project" value="TreeGrafter"/>
</dbReference>
<evidence type="ECO:0000256" key="1">
    <source>
        <dbReference type="ARBA" id="ARBA00009922"/>
    </source>
</evidence>
<evidence type="ECO:0000256" key="3">
    <source>
        <dbReference type="ARBA" id="ARBA00022801"/>
    </source>
</evidence>
<evidence type="ECO:0000256" key="4">
    <source>
        <dbReference type="ARBA" id="ARBA00022806"/>
    </source>
</evidence>
<dbReference type="InterPro" id="IPR014016">
    <property type="entry name" value="UvrD-like_ATP-bd"/>
</dbReference>
<dbReference type="OrthoDB" id="9806690at2"/>
<dbReference type="InterPro" id="IPR013986">
    <property type="entry name" value="DExx_box_DNA_helicase_dom_sf"/>
</dbReference>
<dbReference type="Gene3D" id="3.40.50.300">
    <property type="entry name" value="P-loop containing nucleotide triphosphate hydrolases"/>
    <property type="match status" value="3"/>
</dbReference>
<evidence type="ECO:0000256" key="10">
    <source>
        <dbReference type="PROSITE-ProRule" id="PRU00560"/>
    </source>
</evidence>
<reference evidence="14 15" key="1">
    <citation type="submission" date="2019-05" db="EMBL/GenBank/DDBJ databases">
        <title>Nakamurella sp. N5BH11, whole genome shotgun sequence.</title>
        <authorList>
            <person name="Tuo L."/>
        </authorList>
    </citation>
    <scope>NUCLEOTIDE SEQUENCE [LARGE SCALE GENOMIC DNA]</scope>
    <source>
        <strain evidence="14 15">N5BH11</strain>
    </source>
</reference>
<dbReference type="Pfam" id="PF00580">
    <property type="entry name" value="UvrD-helicase"/>
    <property type="match status" value="1"/>
</dbReference>
<dbReference type="Gene3D" id="1.10.10.160">
    <property type="match status" value="1"/>
</dbReference>
<evidence type="ECO:0000256" key="7">
    <source>
        <dbReference type="ARBA" id="ARBA00034617"/>
    </source>
</evidence>
<evidence type="ECO:0000259" key="13">
    <source>
        <dbReference type="PROSITE" id="PS51217"/>
    </source>
</evidence>
<keyword evidence="6" id="KW-0413">Isomerase</keyword>
<feature type="domain" description="UvrD-like helicase C-terminal" evidence="13">
    <location>
        <begin position="282"/>
        <end position="512"/>
    </location>
</feature>
<comment type="catalytic activity">
    <reaction evidence="7">
        <text>Couples ATP hydrolysis with the unwinding of duplex DNA by translocating in the 3'-5' direction.</text>
        <dbReference type="EC" id="5.6.2.4"/>
    </reaction>
</comment>
<evidence type="ECO:0000256" key="9">
    <source>
        <dbReference type="ARBA" id="ARBA00048988"/>
    </source>
</evidence>
<comment type="catalytic activity">
    <reaction evidence="9">
        <text>ATP + H2O = ADP + phosphate + H(+)</text>
        <dbReference type="Rhea" id="RHEA:13065"/>
        <dbReference type="ChEBI" id="CHEBI:15377"/>
        <dbReference type="ChEBI" id="CHEBI:15378"/>
        <dbReference type="ChEBI" id="CHEBI:30616"/>
        <dbReference type="ChEBI" id="CHEBI:43474"/>
        <dbReference type="ChEBI" id="CHEBI:456216"/>
        <dbReference type="EC" id="5.6.2.4"/>
    </reaction>
</comment>
<dbReference type="GO" id="GO:0043138">
    <property type="term" value="F:3'-5' DNA helicase activity"/>
    <property type="evidence" value="ECO:0007669"/>
    <property type="project" value="UniProtKB-EC"/>
</dbReference>